<dbReference type="KEGG" id="pfg:AB870_01135"/>
<feature type="domain" description="Thioredoxin" evidence="11">
    <location>
        <begin position="2"/>
        <end position="167"/>
    </location>
</feature>
<sequence length="182" mass="20002">MKTVGDKLEAFSVQAAKPGFNNHEENGVSAFETITEASFPGKWKVIYFYPKDFTFVCPTEIVEFGKLANDFADRDAVLLGGSGDNEFVKLAWRREHKDLNKLNHYSFGDTTGALIDQLGVRDKAAGVALRATFIVDPDNVIQHVSVNNLNVGRNPQEVLRILDGLQTDELCPCNRAVGGATL</sequence>
<evidence type="ECO:0000313" key="12">
    <source>
        <dbReference type="EMBL" id="AKM29028.1"/>
    </source>
</evidence>
<protein>
    <recommendedName>
        <fullName evidence="3">Alkyl hydroperoxide reductase C</fullName>
        <ecNumber evidence="2">1.11.1.26</ecNumber>
    </recommendedName>
    <alternativeName>
        <fullName evidence="8">Peroxiredoxin</fullName>
    </alternativeName>
</protein>
<dbReference type="RefSeq" id="WP_047904992.1">
    <property type="nucleotide sequence ID" value="NZ_CP011807.3"/>
</dbReference>
<dbReference type="STRING" id="656179.AB870_01135"/>
<evidence type="ECO:0000256" key="6">
    <source>
        <dbReference type="ARBA" id="ARBA00023002"/>
    </source>
</evidence>
<evidence type="ECO:0000256" key="7">
    <source>
        <dbReference type="ARBA" id="ARBA00023284"/>
    </source>
</evidence>
<dbReference type="InterPro" id="IPR050217">
    <property type="entry name" value="Peroxiredoxin"/>
</dbReference>
<dbReference type="SUPFAM" id="SSF52833">
    <property type="entry name" value="Thioredoxin-like"/>
    <property type="match status" value="1"/>
</dbReference>
<keyword evidence="13" id="KW-1185">Reference proteome</keyword>
<dbReference type="AlphaFoldDB" id="A0A0H3WR38"/>
<dbReference type="CDD" id="cd03015">
    <property type="entry name" value="PRX_Typ2cys"/>
    <property type="match status" value="1"/>
</dbReference>
<dbReference type="InterPro" id="IPR013766">
    <property type="entry name" value="Thioredoxin_domain"/>
</dbReference>
<dbReference type="InterPro" id="IPR036249">
    <property type="entry name" value="Thioredoxin-like_sf"/>
</dbReference>
<dbReference type="OrthoDB" id="9812811at2"/>
<evidence type="ECO:0000259" key="11">
    <source>
        <dbReference type="PROSITE" id="PS51352"/>
    </source>
</evidence>
<evidence type="ECO:0000256" key="1">
    <source>
        <dbReference type="ARBA" id="ARBA00011654"/>
    </source>
</evidence>
<evidence type="ECO:0000256" key="2">
    <source>
        <dbReference type="ARBA" id="ARBA00013021"/>
    </source>
</evidence>
<evidence type="ECO:0000313" key="13">
    <source>
        <dbReference type="Proteomes" id="UP000035651"/>
    </source>
</evidence>
<name>A0A0H3WR38_9BURK</name>
<dbReference type="GO" id="GO:0033554">
    <property type="term" value="P:cellular response to stress"/>
    <property type="evidence" value="ECO:0007669"/>
    <property type="project" value="TreeGrafter"/>
</dbReference>
<dbReference type="PANTHER" id="PTHR10681:SF121">
    <property type="entry name" value="ALKYL HYDROPEROXIDE REDUCTASE C"/>
    <property type="match status" value="1"/>
</dbReference>
<evidence type="ECO:0000256" key="10">
    <source>
        <dbReference type="PIRSR" id="PIRSR000239-1"/>
    </source>
</evidence>
<evidence type="ECO:0000256" key="4">
    <source>
        <dbReference type="ARBA" id="ARBA00022559"/>
    </source>
</evidence>
<dbReference type="PIRSF" id="PIRSF000239">
    <property type="entry name" value="AHPC"/>
    <property type="match status" value="1"/>
</dbReference>
<comment type="catalytic activity">
    <reaction evidence="9">
        <text>a hydroperoxide + NADH + H(+) = an alcohol + NAD(+) + H2O</text>
        <dbReference type="Rhea" id="RHEA:62628"/>
        <dbReference type="ChEBI" id="CHEBI:15377"/>
        <dbReference type="ChEBI" id="CHEBI:15378"/>
        <dbReference type="ChEBI" id="CHEBI:30879"/>
        <dbReference type="ChEBI" id="CHEBI:35924"/>
        <dbReference type="ChEBI" id="CHEBI:57540"/>
        <dbReference type="ChEBI" id="CHEBI:57945"/>
        <dbReference type="EC" id="1.11.1.26"/>
    </reaction>
</comment>
<organism evidence="12 13">
    <name type="scientific">Pandoraea faecigallinarum</name>
    <dbReference type="NCBI Taxonomy" id="656179"/>
    <lineage>
        <taxon>Bacteria</taxon>
        <taxon>Pseudomonadati</taxon>
        <taxon>Pseudomonadota</taxon>
        <taxon>Betaproteobacteria</taxon>
        <taxon>Burkholderiales</taxon>
        <taxon>Burkholderiaceae</taxon>
        <taxon>Pandoraea</taxon>
    </lineage>
</organism>
<dbReference type="Proteomes" id="UP000035651">
    <property type="component" value="Chromosome"/>
</dbReference>
<keyword evidence="6" id="KW-0560">Oxidoreductase</keyword>
<evidence type="ECO:0000256" key="9">
    <source>
        <dbReference type="ARBA" id="ARBA00047572"/>
    </source>
</evidence>
<dbReference type="GO" id="GO:0045454">
    <property type="term" value="P:cell redox homeostasis"/>
    <property type="evidence" value="ECO:0007669"/>
    <property type="project" value="TreeGrafter"/>
</dbReference>
<dbReference type="EC" id="1.11.1.26" evidence="2"/>
<proteinExistence type="predicted"/>
<dbReference type="InterPro" id="IPR024706">
    <property type="entry name" value="Peroxiredoxin_AhpC-typ"/>
</dbReference>
<feature type="active site" description="Cysteine sulfenic acid (-SOH) intermediate; for peroxidase activity" evidence="10">
    <location>
        <position position="57"/>
    </location>
</feature>
<dbReference type="EMBL" id="CP011807">
    <property type="protein sequence ID" value="AKM29028.1"/>
    <property type="molecule type" value="Genomic_DNA"/>
</dbReference>
<keyword evidence="7" id="KW-0676">Redox-active center</keyword>
<evidence type="ECO:0000256" key="3">
    <source>
        <dbReference type="ARBA" id="ARBA00017462"/>
    </source>
</evidence>
<dbReference type="GO" id="GO:0005829">
    <property type="term" value="C:cytosol"/>
    <property type="evidence" value="ECO:0007669"/>
    <property type="project" value="TreeGrafter"/>
</dbReference>
<comment type="subunit">
    <text evidence="1">Homodimer; disulfide-linked, upon oxidation. 5 homodimers assemble to form a ring-like decamer.</text>
</comment>
<keyword evidence="5" id="KW-0049">Antioxidant</keyword>
<evidence type="ECO:0000256" key="8">
    <source>
        <dbReference type="ARBA" id="ARBA00032077"/>
    </source>
</evidence>
<keyword evidence="4" id="KW-0575">Peroxidase</keyword>
<dbReference type="GO" id="GO:0102039">
    <property type="term" value="F:NADH-dependent peroxiredoxin activity"/>
    <property type="evidence" value="ECO:0007669"/>
    <property type="project" value="UniProtKB-EC"/>
</dbReference>
<dbReference type="GO" id="GO:0042744">
    <property type="term" value="P:hydrogen peroxide catabolic process"/>
    <property type="evidence" value="ECO:0007669"/>
    <property type="project" value="TreeGrafter"/>
</dbReference>
<dbReference type="PATRIC" id="fig|656179.3.peg.254"/>
<gene>
    <name evidence="12" type="ORF">AB870_01135</name>
</gene>
<dbReference type="GO" id="GO:0006979">
    <property type="term" value="P:response to oxidative stress"/>
    <property type="evidence" value="ECO:0007669"/>
    <property type="project" value="TreeGrafter"/>
</dbReference>
<dbReference type="Pfam" id="PF00578">
    <property type="entry name" value="AhpC-TSA"/>
    <property type="match status" value="1"/>
</dbReference>
<reference evidence="12" key="1">
    <citation type="submission" date="2016-06" db="EMBL/GenBank/DDBJ databases">
        <title>Complete Genome Sequence of Pandoraea faecigallinarum DSM-23572.</title>
        <authorList>
            <person name="Yong D."/>
            <person name="Ee R."/>
            <person name="Lim Y.-L."/>
            <person name="Yin W.-F."/>
            <person name="Chan K.-G."/>
        </authorList>
    </citation>
    <scope>NUCLEOTIDE SEQUENCE</scope>
    <source>
        <strain evidence="12">DSM 23572</strain>
    </source>
</reference>
<dbReference type="PROSITE" id="PS51352">
    <property type="entry name" value="THIOREDOXIN_2"/>
    <property type="match status" value="1"/>
</dbReference>
<dbReference type="InterPro" id="IPR000866">
    <property type="entry name" value="AhpC/TSA"/>
</dbReference>
<accession>A0A0H3WR38</accession>
<evidence type="ECO:0000256" key="5">
    <source>
        <dbReference type="ARBA" id="ARBA00022862"/>
    </source>
</evidence>
<dbReference type="GO" id="GO:0008379">
    <property type="term" value="F:thioredoxin peroxidase activity"/>
    <property type="evidence" value="ECO:0007669"/>
    <property type="project" value="TreeGrafter"/>
</dbReference>
<dbReference type="Gene3D" id="3.40.30.10">
    <property type="entry name" value="Glutaredoxin"/>
    <property type="match status" value="1"/>
</dbReference>
<dbReference type="PANTHER" id="PTHR10681">
    <property type="entry name" value="THIOREDOXIN PEROXIDASE"/>
    <property type="match status" value="1"/>
</dbReference>